<dbReference type="SUPFAM" id="SSF55874">
    <property type="entry name" value="ATPase domain of HSP90 chaperone/DNA topoisomerase II/histidine kinase"/>
    <property type="match status" value="1"/>
</dbReference>
<dbReference type="Gene3D" id="3.30.565.10">
    <property type="entry name" value="Histidine kinase-like ATPase, C-terminal domain"/>
    <property type="match status" value="1"/>
</dbReference>
<comment type="catalytic activity">
    <reaction evidence="1">
        <text>ATP + protein L-histidine = ADP + protein N-phospho-L-histidine.</text>
        <dbReference type="EC" id="2.7.13.3"/>
    </reaction>
</comment>
<proteinExistence type="predicted"/>
<dbReference type="CDD" id="cd00082">
    <property type="entry name" value="HisKA"/>
    <property type="match status" value="1"/>
</dbReference>
<dbReference type="PANTHER" id="PTHR43047:SF78">
    <property type="entry name" value="SENSORY_REGULATORY PROTEIN RPFC"/>
    <property type="match status" value="1"/>
</dbReference>
<evidence type="ECO:0000256" key="4">
    <source>
        <dbReference type="ARBA" id="ARBA00022679"/>
    </source>
</evidence>
<evidence type="ECO:0000256" key="7">
    <source>
        <dbReference type="SAM" id="Phobius"/>
    </source>
</evidence>
<dbReference type="InterPro" id="IPR003661">
    <property type="entry name" value="HisK_dim/P_dom"/>
</dbReference>
<dbReference type="GO" id="GO:0000155">
    <property type="term" value="F:phosphorelay sensor kinase activity"/>
    <property type="evidence" value="ECO:0007669"/>
    <property type="project" value="InterPro"/>
</dbReference>
<dbReference type="AlphaFoldDB" id="A0A3B0ZEP0"/>
<dbReference type="PANTHER" id="PTHR43047">
    <property type="entry name" value="TWO-COMPONENT HISTIDINE PROTEIN KINASE"/>
    <property type="match status" value="1"/>
</dbReference>
<keyword evidence="7" id="KW-1133">Transmembrane helix</keyword>
<reference evidence="9" key="1">
    <citation type="submission" date="2018-06" db="EMBL/GenBank/DDBJ databases">
        <authorList>
            <person name="Zhirakovskaya E."/>
        </authorList>
    </citation>
    <scope>NUCLEOTIDE SEQUENCE</scope>
</reference>
<dbReference type="CDD" id="cd16922">
    <property type="entry name" value="HATPase_EvgS-ArcB-TorS-like"/>
    <property type="match status" value="1"/>
</dbReference>
<protein>
    <recommendedName>
        <fullName evidence="2">histidine kinase</fullName>
        <ecNumber evidence="2">2.7.13.3</ecNumber>
    </recommendedName>
</protein>
<feature type="transmembrane region" description="Helical" evidence="7">
    <location>
        <begin position="178"/>
        <end position="196"/>
    </location>
</feature>
<accession>A0A3B0ZEP0</accession>
<dbReference type="InterPro" id="IPR004358">
    <property type="entry name" value="Sig_transdc_His_kin-like_C"/>
</dbReference>
<dbReference type="FunFam" id="3.30.565.10:FF:000010">
    <property type="entry name" value="Sensor histidine kinase RcsC"/>
    <property type="match status" value="1"/>
</dbReference>
<dbReference type="InterPro" id="IPR005467">
    <property type="entry name" value="His_kinase_dom"/>
</dbReference>
<dbReference type="Pfam" id="PF02518">
    <property type="entry name" value="HATPase_c"/>
    <property type="match status" value="1"/>
</dbReference>
<dbReference type="SMART" id="SM00387">
    <property type="entry name" value="HATPase_c"/>
    <property type="match status" value="1"/>
</dbReference>
<dbReference type="PRINTS" id="PR00344">
    <property type="entry name" value="BCTRLSENSOR"/>
</dbReference>
<keyword evidence="7" id="KW-0812">Transmembrane</keyword>
<evidence type="ECO:0000256" key="1">
    <source>
        <dbReference type="ARBA" id="ARBA00000085"/>
    </source>
</evidence>
<evidence type="ECO:0000256" key="5">
    <source>
        <dbReference type="ARBA" id="ARBA00022777"/>
    </source>
</evidence>
<dbReference type="EMBL" id="UOFP01000185">
    <property type="protein sequence ID" value="VAW87480.1"/>
    <property type="molecule type" value="Genomic_DNA"/>
</dbReference>
<keyword evidence="5 9" id="KW-0418">Kinase</keyword>
<dbReference type="SMART" id="SM00388">
    <property type="entry name" value="HisKA"/>
    <property type="match status" value="1"/>
</dbReference>
<keyword evidence="4" id="KW-0808">Transferase</keyword>
<dbReference type="Gene3D" id="1.10.287.130">
    <property type="match status" value="1"/>
</dbReference>
<feature type="domain" description="Histidine kinase" evidence="8">
    <location>
        <begin position="295"/>
        <end position="512"/>
    </location>
</feature>
<dbReference type="InterPro" id="IPR036890">
    <property type="entry name" value="HATPase_C_sf"/>
</dbReference>
<keyword evidence="7" id="KW-0472">Membrane</keyword>
<dbReference type="SUPFAM" id="SSF47384">
    <property type="entry name" value="Homodimeric domain of signal transducing histidine kinase"/>
    <property type="match status" value="1"/>
</dbReference>
<dbReference type="EC" id="2.7.13.3" evidence="2"/>
<gene>
    <name evidence="9" type="ORF">MNBD_GAMMA18-1950</name>
</gene>
<evidence type="ECO:0000256" key="2">
    <source>
        <dbReference type="ARBA" id="ARBA00012438"/>
    </source>
</evidence>
<keyword evidence="3" id="KW-0597">Phosphoprotein</keyword>
<evidence type="ECO:0000256" key="6">
    <source>
        <dbReference type="SAM" id="Coils"/>
    </source>
</evidence>
<feature type="coiled-coil region" evidence="6">
    <location>
        <begin position="247"/>
        <end position="281"/>
    </location>
</feature>
<feature type="transmembrane region" description="Helical" evidence="7">
    <location>
        <begin position="12"/>
        <end position="34"/>
    </location>
</feature>
<evidence type="ECO:0000313" key="9">
    <source>
        <dbReference type="EMBL" id="VAW87480.1"/>
    </source>
</evidence>
<dbReference type="PROSITE" id="PS50109">
    <property type="entry name" value="HIS_KIN"/>
    <property type="match status" value="1"/>
</dbReference>
<keyword evidence="6" id="KW-0175">Coiled coil</keyword>
<dbReference type="InterPro" id="IPR036097">
    <property type="entry name" value="HisK_dim/P_sf"/>
</dbReference>
<evidence type="ECO:0000259" key="8">
    <source>
        <dbReference type="PROSITE" id="PS50109"/>
    </source>
</evidence>
<evidence type="ECO:0000256" key="3">
    <source>
        <dbReference type="ARBA" id="ARBA00022553"/>
    </source>
</evidence>
<name>A0A3B0ZEP0_9ZZZZ</name>
<dbReference type="Pfam" id="PF00512">
    <property type="entry name" value="HisKA"/>
    <property type="match status" value="1"/>
</dbReference>
<sequence>MGLISTQAHPSFRTHLTTVVTIGVLALSVTASLFTAWMTSKNLYDVLVDDGLQVTQSLAEQSVLALLYGSSENAEDAVRVTLSFPSVTQVMILSQEGDVLLSEGGPVFSVDSYDWPTTDAVVVDDLEQWVLMAPVYAEGGAIEDDVLLLQQRGEVELLGYVVVCKSKDKLRSIQVDTVVNNLLIGLLFSLILVYILRQRFKHLTDPLYDLSTVMLEAQKEGAEGHPYAKLNGPIEVVQIADSYNKMMQVLAERDQQLRDHNEHLESEVAQRTQELVDARDMAVDANQNKSEFLANVTHELRTPLQAIIGFSDLINETIPETMDDVHQDIESILVNAENLLELINSLLDFSKAESGKMELSLQPENLQTLFDQVIDTVKSLAEVNGNEISLDLDIPSEKIEIDRVKVRQILLNLLSNALKFTEKGEITLFSRFDDNRLTISISDTGIGIAKENQSGIFDAFKQVDGSHTRRYQGTGLGLAISQSFSKLMGGEIILESRLNQGSTFTLIIPLRNSKNKL</sequence>
<dbReference type="InterPro" id="IPR003594">
    <property type="entry name" value="HATPase_dom"/>
</dbReference>
<organism evidence="9">
    <name type="scientific">hydrothermal vent metagenome</name>
    <dbReference type="NCBI Taxonomy" id="652676"/>
    <lineage>
        <taxon>unclassified sequences</taxon>
        <taxon>metagenomes</taxon>
        <taxon>ecological metagenomes</taxon>
    </lineage>
</organism>